<dbReference type="Pfam" id="PF02687">
    <property type="entry name" value="FtsX"/>
    <property type="match status" value="1"/>
</dbReference>
<dbReference type="EMBL" id="QBKT01000006">
    <property type="protein sequence ID" value="PTX60528.1"/>
    <property type="molecule type" value="Genomic_DNA"/>
</dbReference>
<keyword evidence="3" id="KW-1003">Cell membrane</keyword>
<comment type="caution">
    <text evidence="9">The sequence shown here is derived from an EMBL/GenBank/DDBJ whole genome shotgun (WGS) entry which is preliminary data.</text>
</comment>
<evidence type="ECO:0000256" key="6">
    <source>
        <dbReference type="ARBA" id="ARBA00023136"/>
    </source>
</evidence>
<keyword evidence="4 7" id="KW-0812">Transmembrane</keyword>
<name>A0A2T6BWT0_9FLAO</name>
<dbReference type="GO" id="GO:0044874">
    <property type="term" value="P:lipoprotein localization to outer membrane"/>
    <property type="evidence" value="ECO:0007669"/>
    <property type="project" value="TreeGrafter"/>
</dbReference>
<keyword evidence="10" id="KW-1185">Reference proteome</keyword>
<gene>
    <name evidence="9" type="ORF">C8N46_106173</name>
</gene>
<evidence type="ECO:0000259" key="8">
    <source>
        <dbReference type="Pfam" id="PF02687"/>
    </source>
</evidence>
<organism evidence="9 10">
    <name type="scientific">Kordia periserrulae</name>
    <dbReference type="NCBI Taxonomy" id="701523"/>
    <lineage>
        <taxon>Bacteria</taxon>
        <taxon>Pseudomonadati</taxon>
        <taxon>Bacteroidota</taxon>
        <taxon>Flavobacteriia</taxon>
        <taxon>Flavobacteriales</taxon>
        <taxon>Flavobacteriaceae</taxon>
        <taxon>Kordia</taxon>
    </lineage>
</organism>
<comment type="similarity">
    <text evidence="2">Belongs to the ABC-4 integral membrane protein family. LolC/E subfamily.</text>
</comment>
<evidence type="ECO:0000256" key="5">
    <source>
        <dbReference type="ARBA" id="ARBA00022989"/>
    </source>
</evidence>
<reference evidence="9 10" key="1">
    <citation type="submission" date="2018-04" db="EMBL/GenBank/DDBJ databases">
        <title>Genomic Encyclopedia of Archaeal and Bacterial Type Strains, Phase II (KMG-II): from individual species to whole genera.</title>
        <authorList>
            <person name="Goeker M."/>
        </authorList>
    </citation>
    <scope>NUCLEOTIDE SEQUENCE [LARGE SCALE GENOMIC DNA]</scope>
    <source>
        <strain evidence="9 10">DSM 25731</strain>
    </source>
</reference>
<feature type="transmembrane region" description="Helical" evidence="7">
    <location>
        <begin position="275"/>
        <end position="302"/>
    </location>
</feature>
<dbReference type="GO" id="GO:0098797">
    <property type="term" value="C:plasma membrane protein complex"/>
    <property type="evidence" value="ECO:0007669"/>
    <property type="project" value="TreeGrafter"/>
</dbReference>
<dbReference type="RefSeq" id="WP_108115463.1">
    <property type="nucleotide sequence ID" value="NZ_QBKT01000006.1"/>
</dbReference>
<evidence type="ECO:0000256" key="1">
    <source>
        <dbReference type="ARBA" id="ARBA00004651"/>
    </source>
</evidence>
<evidence type="ECO:0000313" key="9">
    <source>
        <dbReference type="EMBL" id="PTX60528.1"/>
    </source>
</evidence>
<evidence type="ECO:0000256" key="3">
    <source>
        <dbReference type="ARBA" id="ARBA00022475"/>
    </source>
</evidence>
<feature type="domain" description="ABC3 transporter permease C-terminal" evidence="8">
    <location>
        <begin position="279"/>
        <end position="397"/>
    </location>
</feature>
<sequence>MKFPLYIAKRYLLSKSSQNAINIINIVTSVVVVIGALALFIVLSGFAGLKTFSLSFSNDFDPDIKIEAATGKTFRVNAAQLKELEEIPEIVSFSKIVEERVVLSFKNKHHIAKIKGVDANFKSVNAVDSIMYVGKWVDPNQYQDAVIGIGISNLLGVIANDYTGLLEIIVPKPGTNSITSSSKAPYEQVNVLTSGIYRINEDLDDQFVFTNLELAQELLELDIDQVTHIEFDILPEADEAVVREKIATVFNNEVITKSRIELNDALYKMLNTENIAIYLIFTLVLILALFNVVGAIVMMILDKRGNLKTLFSMGTTIKQIKRIFFFQGIIITTLGGLLGITLGVIAVFLQIKFKLIYITASLPYPVEFKFMNCVTVFLTITILGILASYLASRRITKGFIANS</sequence>
<dbReference type="PANTHER" id="PTHR30489">
    <property type="entry name" value="LIPOPROTEIN-RELEASING SYSTEM TRANSMEMBRANE PROTEIN LOLE"/>
    <property type="match status" value="1"/>
</dbReference>
<protein>
    <submittedName>
        <fullName evidence="9">Lipoprotein-releasing system permease protein</fullName>
    </submittedName>
</protein>
<keyword evidence="5 7" id="KW-1133">Transmembrane helix</keyword>
<dbReference type="InterPro" id="IPR051447">
    <property type="entry name" value="Lipoprotein-release_system"/>
</dbReference>
<evidence type="ECO:0000256" key="7">
    <source>
        <dbReference type="SAM" id="Phobius"/>
    </source>
</evidence>
<keyword evidence="6 7" id="KW-0472">Membrane</keyword>
<evidence type="ECO:0000256" key="2">
    <source>
        <dbReference type="ARBA" id="ARBA00005236"/>
    </source>
</evidence>
<feature type="transmembrane region" description="Helical" evidence="7">
    <location>
        <begin position="369"/>
        <end position="391"/>
    </location>
</feature>
<feature type="transmembrane region" description="Helical" evidence="7">
    <location>
        <begin position="323"/>
        <end position="349"/>
    </location>
</feature>
<keyword evidence="9" id="KW-0449">Lipoprotein</keyword>
<dbReference type="AlphaFoldDB" id="A0A2T6BWT0"/>
<dbReference type="OrthoDB" id="1522724at2"/>
<evidence type="ECO:0000313" key="10">
    <source>
        <dbReference type="Proteomes" id="UP000244090"/>
    </source>
</evidence>
<comment type="subcellular location">
    <subcellularLocation>
        <location evidence="1">Cell membrane</location>
        <topology evidence="1">Multi-pass membrane protein</topology>
    </subcellularLocation>
</comment>
<proteinExistence type="inferred from homology"/>
<evidence type="ECO:0000256" key="4">
    <source>
        <dbReference type="ARBA" id="ARBA00022692"/>
    </source>
</evidence>
<dbReference type="PANTHER" id="PTHR30489:SF0">
    <property type="entry name" value="LIPOPROTEIN-RELEASING SYSTEM TRANSMEMBRANE PROTEIN LOLE"/>
    <property type="match status" value="1"/>
</dbReference>
<dbReference type="Proteomes" id="UP000244090">
    <property type="component" value="Unassembled WGS sequence"/>
</dbReference>
<dbReference type="InterPro" id="IPR003838">
    <property type="entry name" value="ABC3_permease_C"/>
</dbReference>
<feature type="transmembrane region" description="Helical" evidence="7">
    <location>
        <begin position="21"/>
        <end position="49"/>
    </location>
</feature>
<accession>A0A2T6BWT0</accession>